<evidence type="ECO:0000259" key="8">
    <source>
        <dbReference type="PROSITE" id="PS50112"/>
    </source>
</evidence>
<dbReference type="eggNOG" id="COG0642">
    <property type="taxonomic scope" value="Bacteria"/>
</dbReference>
<dbReference type="InterPro" id="IPR043128">
    <property type="entry name" value="Rev_trsase/Diguanyl_cyclase"/>
</dbReference>
<evidence type="ECO:0000259" key="7">
    <source>
        <dbReference type="PROSITE" id="PS50110"/>
    </source>
</evidence>
<evidence type="ECO:0000313" key="11">
    <source>
        <dbReference type="Proteomes" id="UP000007177"/>
    </source>
</evidence>
<sequence>MKGLSPINEKSDEHLNNIFLVSSDYLCITDVNGIILKVNPVWENNLGYSTSDLESKKLTDFFHPEDKANFNHIREQLGTQNEILDFNSRLRSKDETYRHAKWQFRFVDTLIYASGQELSAFYNSNKTAELDLFEKNRVTSILSNEILAPLESLTLFSKLLKKTQTIADQTTCLENIQLSSQLLEDLINAIIWTDSGVPITHDVISFNFYTIVENAIIPLIVRARRRNINIKLSIHAKTPQLVMGDPNRLKQIVAYLVLNSLERLEQGTVFIDITPEDTIKTVFKVYFSIRTIGILNKNEITDYSDFITNFNHDEFSQMNNPLSFGLELVKSLVNKMNGHLLLSQNNDDEFIVSFDLLLLLDQTAKNPEKTRPSSQSLSIYNQNTRLKAEELRAIEQIRKGLETNKKADTPQETPKQRLLIVDDATENTELLAQTLNKNYELLIANNGKDALALAQTSPRPDMILLDLSMPGMNGYDVSKEIHLEEATKDIPIIFLTTISDAENEVYELNTGAIDFISKPFDLKLVEEKIRNHLALQYFQDILNQTSDMDALTQISNRRRFDETLAIETRKAKRMKSALSIIMIDIDYFRPYNETYGFWEGDACLQEIAFSLKKPLRRAGDLIARWSGQQFVCLLPDTDSEGALHVAKNLKQTISNLKIPHQSSPIEKIITISLGVATGTDTIAHSYDRLLDDAQIALHNAKQSGRNQITRSNK</sequence>
<gene>
    <name evidence="10" type="ordered locus">Awo_c16310</name>
</gene>
<dbReference type="PROSITE" id="PS50112">
    <property type="entry name" value="PAS"/>
    <property type="match status" value="1"/>
</dbReference>
<proteinExistence type="predicted"/>
<dbReference type="PANTHER" id="PTHR45138:SF9">
    <property type="entry name" value="DIGUANYLATE CYCLASE DGCM-RELATED"/>
    <property type="match status" value="1"/>
</dbReference>
<dbReference type="InterPro" id="IPR000014">
    <property type="entry name" value="PAS"/>
</dbReference>
<dbReference type="GO" id="GO:0052621">
    <property type="term" value="F:diguanylate cyclase activity"/>
    <property type="evidence" value="ECO:0007669"/>
    <property type="project" value="TreeGrafter"/>
</dbReference>
<evidence type="ECO:0000256" key="3">
    <source>
        <dbReference type="ARBA" id="ARBA00023012"/>
    </source>
</evidence>
<dbReference type="NCBIfam" id="TIGR00229">
    <property type="entry name" value="sensory_box"/>
    <property type="match status" value="1"/>
</dbReference>
<dbReference type="CDD" id="cd00130">
    <property type="entry name" value="PAS"/>
    <property type="match status" value="1"/>
</dbReference>
<dbReference type="GO" id="GO:0000160">
    <property type="term" value="P:phosphorelay signal transduction system"/>
    <property type="evidence" value="ECO:0007669"/>
    <property type="project" value="UniProtKB-KW"/>
</dbReference>
<comment type="function">
    <text evidence="4">May play the central regulatory role in sporulation. It may be an element of the effector pathway responsible for the activation of sporulation genes in response to nutritional stress. Spo0A may act in concert with spo0H (a sigma factor) to control the expression of some genes that are critical to the sporulation process.</text>
</comment>
<feature type="domain" description="PAS" evidence="8">
    <location>
        <begin position="11"/>
        <end position="81"/>
    </location>
</feature>
<evidence type="ECO:0000259" key="9">
    <source>
        <dbReference type="PROSITE" id="PS50887"/>
    </source>
</evidence>
<dbReference type="GO" id="GO:0016301">
    <property type="term" value="F:kinase activity"/>
    <property type="evidence" value="ECO:0007669"/>
    <property type="project" value="UniProtKB-KW"/>
</dbReference>
<dbReference type="PROSITE" id="PS50110">
    <property type="entry name" value="RESPONSE_REGULATORY"/>
    <property type="match status" value="1"/>
</dbReference>
<dbReference type="Gene3D" id="3.30.450.20">
    <property type="entry name" value="PAS domain"/>
    <property type="match status" value="1"/>
</dbReference>
<dbReference type="GO" id="GO:0006355">
    <property type="term" value="P:regulation of DNA-templated transcription"/>
    <property type="evidence" value="ECO:0007669"/>
    <property type="project" value="InterPro"/>
</dbReference>
<dbReference type="GO" id="GO:0043709">
    <property type="term" value="P:cell adhesion involved in single-species biofilm formation"/>
    <property type="evidence" value="ECO:0007669"/>
    <property type="project" value="TreeGrafter"/>
</dbReference>
<dbReference type="PROSITE" id="PS50109">
    <property type="entry name" value="HIS_KIN"/>
    <property type="match status" value="1"/>
</dbReference>
<feature type="domain" description="Response regulatory" evidence="7">
    <location>
        <begin position="417"/>
        <end position="533"/>
    </location>
</feature>
<keyword evidence="2" id="KW-0808">Transferase</keyword>
<dbReference type="GO" id="GO:1902201">
    <property type="term" value="P:negative regulation of bacterial-type flagellum-dependent cell motility"/>
    <property type="evidence" value="ECO:0007669"/>
    <property type="project" value="TreeGrafter"/>
</dbReference>
<dbReference type="RefSeq" id="WP_014356016.1">
    <property type="nucleotide sequence ID" value="NC_016894.1"/>
</dbReference>
<dbReference type="SMART" id="SM00448">
    <property type="entry name" value="REC"/>
    <property type="match status" value="1"/>
</dbReference>
<dbReference type="Gene3D" id="3.30.70.270">
    <property type="match status" value="1"/>
</dbReference>
<name>H6LH75_ACEWD</name>
<evidence type="ECO:0000313" key="10">
    <source>
        <dbReference type="EMBL" id="AFA48413.1"/>
    </source>
</evidence>
<dbReference type="Pfam" id="PF00072">
    <property type="entry name" value="Response_reg"/>
    <property type="match status" value="1"/>
</dbReference>
<dbReference type="CDD" id="cd01949">
    <property type="entry name" value="GGDEF"/>
    <property type="match status" value="1"/>
</dbReference>
<reference evidence="10 11" key="2">
    <citation type="journal article" date="2012" name="PLoS ONE">
        <title>An ancient pathway combining carbon dioxide fixation with the generation and utilization of a sodium ion gradient for ATP synthesis.</title>
        <authorList>
            <person name="Poehlein A."/>
            <person name="Schmidt S."/>
            <person name="Kaster A.K."/>
            <person name="Goenrich M."/>
            <person name="Vollmers J."/>
            <person name="Thurmer A."/>
            <person name="Bertsch J."/>
            <person name="Schuchmann K."/>
            <person name="Voigt B."/>
            <person name="Hecker M."/>
            <person name="Daniel R."/>
            <person name="Thauer R.K."/>
            <person name="Gottschalk G."/>
            <person name="Muller V."/>
        </authorList>
    </citation>
    <scope>NUCLEOTIDE SEQUENCE [LARGE SCALE GENOMIC DNA]</scope>
    <source>
        <strain evidence="11">ATCC 29683 / DSM 1030 / JCM 2381 / KCTC 1655 / WB1</strain>
    </source>
</reference>
<evidence type="ECO:0000256" key="5">
    <source>
        <dbReference type="PROSITE-ProRule" id="PRU00169"/>
    </source>
</evidence>
<dbReference type="InterPro" id="IPR005467">
    <property type="entry name" value="His_kinase_dom"/>
</dbReference>
<accession>H6LH75</accession>
<dbReference type="PANTHER" id="PTHR45138">
    <property type="entry name" value="REGULATORY COMPONENTS OF SENSORY TRANSDUCTION SYSTEM"/>
    <property type="match status" value="1"/>
</dbReference>
<dbReference type="Gene3D" id="3.40.50.2300">
    <property type="match status" value="1"/>
</dbReference>
<dbReference type="SUPFAM" id="SSF55785">
    <property type="entry name" value="PYP-like sensor domain (PAS domain)"/>
    <property type="match status" value="1"/>
</dbReference>
<dbReference type="InterPro" id="IPR013767">
    <property type="entry name" value="PAS_fold"/>
</dbReference>
<dbReference type="KEGG" id="awo:Awo_c16310"/>
<dbReference type="AlphaFoldDB" id="H6LH75"/>
<dbReference type="Proteomes" id="UP000007177">
    <property type="component" value="Chromosome"/>
</dbReference>
<dbReference type="STRING" id="931626.Awo_c16310"/>
<dbReference type="SMART" id="SM00267">
    <property type="entry name" value="GGDEF"/>
    <property type="match status" value="1"/>
</dbReference>
<dbReference type="NCBIfam" id="TIGR00254">
    <property type="entry name" value="GGDEF"/>
    <property type="match status" value="1"/>
</dbReference>
<dbReference type="InterPro" id="IPR011006">
    <property type="entry name" value="CheY-like_superfamily"/>
</dbReference>
<keyword evidence="5" id="KW-0597">Phosphoprotein</keyword>
<protein>
    <recommendedName>
        <fullName evidence="1">Stage 0 sporulation protein A homolog</fullName>
    </recommendedName>
</protein>
<dbReference type="InterPro" id="IPR001789">
    <property type="entry name" value="Sig_transdc_resp-reg_receiver"/>
</dbReference>
<evidence type="ECO:0000256" key="4">
    <source>
        <dbReference type="ARBA" id="ARBA00024867"/>
    </source>
</evidence>
<feature type="domain" description="Histidine kinase" evidence="6">
    <location>
        <begin position="141"/>
        <end position="360"/>
    </location>
</feature>
<reference evidence="11" key="1">
    <citation type="submission" date="2011-07" db="EMBL/GenBank/DDBJ databases">
        <title>Complete genome sequence of Acetobacterium woodii.</title>
        <authorList>
            <person name="Poehlein A."/>
            <person name="Schmidt S."/>
            <person name="Kaster A.-K."/>
            <person name="Goenrich M."/>
            <person name="Vollmers J."/>
            <person name="Thuermer A."/>
            <person name="Gottschalk G."/>
            <person name="Thauer R.K."/>
            <person name="Daniel R."/>
            <person name="Mueller V."/>
        </authorList>
    </citation>
    <scope>NUCLEOTIDE SEQUENCE [LARGE SCALE GENOMIC DNA]</scope>
    <source>
        <strain evidence="11">ATCC 29683 / DSM 1030 / JCM 2381 / KCTC 1655 / WB1</strain>
    </source>
</reference>
<dbReference type="SMART" id="SM00091">
    <property type="entry name" value="PAS"/>
    <property type="match status" value="1"/>
</dbReference>
<dbReference type="HOGENOM" id="CLU_387161_0_0_9"/>
<dbReference type="PROSITE" id="PS50887">
    <property type="entry name" value="GGDEF"/>
    <property type="match status" value="1"/>
</dbReference>
<dbReference type="GO" id="GO:0005886">
    <property type="term" value="C:plasma membrane"/>
    <property type="evidence" value="ECO:0007669"/>
    <property type="project" value="TreeGrafter"/>
</dbReference>
<keyword evidence="2" id="KW-0418">Kinase</keyword>
<dbReference type="Gene3D" id="3.30.565.10">
    <property type="entry name" value="Histidine kinase-like ATPase, C-terminal domain"/>
    <property type="match status" value="1"/>
</dbReference>
<dbReference type="InterPro" id="IPR036890">
    <property type="entry name" value="HATPase_C_sf"/>
</dbReference>
<dbReference type="InterPro" id="IPR029787">
    <property type="entry name" value="Nucleotide_cyclase"/>
</dbReference>
<organism evidence="10 11">
    <name type="scientific">Acetobacterium woodii (strain ATCC 29683 / DSM 1030 / JCM 2381 / KCTC 1655 / WB1)</name>
    <dbReference type="NCBI Taxonomy" id="931626"/>
    <lineage>
        <taxon>Bacteria</taxon>
        <taxon>Bacillati</taxon>
        <taxon>Bacillota</taxon>
        <taxon>Clostridia</taxon>
        <taxon>Eubacteriales</taxon>
        <taxon>Eubacteriaceae</taxon>
        <taxon>Acetobacterium</taxon>
    </lineage>
</organism>
<dbReference type="eggNOG" id="COG3706">
    <property type="taxonomic scope" value="Bacteria"/>
</dbReference>
<feature type="domain" description="GGDEF" evidence="9">
    <location>
        <begin position="576"/>
        <end position="713"/>
    </location>
</feature>
<dbReference type="SUPFAM" id="SSF52172">
    <property type="entry name" value="CheY-like"/>
    <property type="match status" value="1"/>
</dbReference>
<dbReference type="InterPro" id="IPR000160">
    <property type="entry name" value="GGDEF_dom"/>
</dbReference>
<dbReference type="InterPro" id="IPR035965">
    <property type="entry name" value="PAS-like_dom_sf"/>
</dbReference>
<keyword evidence="11" id="KW-1185">Reference proteome</keyword>
<dbReference type="Pfam" id="PF00989">
    <property type="entry name" value="PAS"/>
    <property type="match status" value="1"/>
</dbReference>
<dbReference type="SUPFAM" id="SSF55073">
    <property type="entry name" value="Nucleotide cyclase"/>
    <property type="match status" value="1"/>
</dbReference>
<feature type="modified residue" description="4-aspartylphosphate" evidence="5">
    <location>
        <position position="466"/>
    </location>
</feature>
<dbReference type="EMBL" id="CP002987">
    <property type="protein sequence ID" value="AFA48413.1"/>
    <property type="molecule type" value="Genomic_DNA"/>
</dbReference>
<dbReference type="InterPro" id="IPR050469">
    <property type="entry name" value="Diguanylate_Cyclase"/>
</dbReference>
<dbReference type="SUPFAM" id="SSF55874">
    <property type="entry name" value="ATPase domain of HSP90 chaperone/DNA topoisomerase II/histidine kinase"/>
    <property type="match status" value="1"/>
</dbReference>
<dbReference type="Pfam" id="PF00990">
    <property type="entry name" value="GGDEF"/>
    <property type="match status" value="1"/>
</dbReference>
<keyword evidence="3" id="KW-0902">Two-component regulatory system</keyword>
<evidence type="ECO:0000259" key="6">
    <source>
        <dbReference type="PROSITE" id="PS50109"/>
    </source>
</evidence>
<evidence type="ECO:0000256" key="2">
    <source>
        <dbReference type="ARBA" id="ARBA00022777"/>
    </source>
</evidence>
<dbReference type="Gene3D" id="1.10.287.130">
    <property type="match status" value="1"/>
</dbReference>
<evidence type="ECO:0000256" key="1">
    <source>
        <dbReference type="ARBA" id="ARBA00018672"/>
    </source>
</evidence>
<dbReference type="OrthoDB" id="1706569at2"/>